<organism evidence="2 3">
    <name type="scientific">Sphingomonas albertensis</name>
    <dbReference type="NCBI Taxonomy" id="2762591"/>
    <lineage>
        <taxon>Bacteria</taxon>
        <taxon>Pseudomonadati</taxon>
        <taxon>Pseudomonadota</taxon>
        <taxon>Alphaproteobacteria</taxon>
        <taxon>Sphingomonadales</taxon>
        <taxon>Sphingomonadaceae</taxon>
        <taxon>Sphingomonas</taxon>
    </lineage>
</organism>
<gene>
    <name evidence="2" type="ORF">H8S47_08875</name>
</gene>
<protein>
    <submittedName>
        <fullName evidence="2">Uncharacterized protein</fullName>
    </submittedName>
</protein>
<feature type="region of interest" description="Disordered" evidence="1">
    <location>
        <begin position="96"/>
        <end position="142"/>
    </location>
</feature>
<proteinExistence type="predicted"/>
<evidence type="ECO:0000256" key="1">
    <source>
        <dbReference type="SAM" id="MobiDB-lite"/>
    </source>
</evidence>
<evidence type="ECO:0000313" key="2">
    <source>
        <dbReference type="EMBL" id="MBC3941795.1"/>
    </source>
</evidence>
<accession>A0ABR7AMV8</accession>
<evidence type="ECO:0000313" key="3">
    <source>
        <dbReference type="Proteomes" id="UP000597613"/>
    </source>
</evidence>
<comment type="caution">
    <text evidence="2">The sequence shown here is derived from an EMBL/GenBank/DDBJ whole genome shotgun (WGS) entry which is preliminary data.</text>
</comment>
<reference evidence="2 3" key="1">
    <citation type="submission" date="2020-08" db="EMBL/GenBank/DDBJ databases">
        <title>Putative novel bacterial strains isolated from necrotic wheat leaf tissues caused by Xanthomonas translucens.</title>
        <authorList>
            <person name="Tambong J.T."/>
        </authorList>
    </citation>
    <scope>NUCLEOTIDE SEQUENCE [LARGE SCALE GENOMIC DNA]</scope>
    <source>
        <strain evidence="3">DOAB 1063</strain>
    </source>
</reference>
<name>A0ABR7AMV8_9SPHN</name>
<sequence length="279" mass="29285">MSSPSVWQAPATSPWRGRIGGERKTLSSPSFGHRMRVMTFPLRSALLLPLALAACNRSSTDQQDLNSLDAELTNGTVRDPALTSALGGQIMVDPRLTQSSNTDAVRPPTRPEGGAVPPEGPLKADPVDPKTLQRAPAPSNDCPECKTANGALTLGTLAERQKTPDVGACAQKIGYSAGWANRLPADLPLYPAARLTEAAGADRDGCRLRVVSFASAAPMQKMLDWYFTKATAAGYSAGHSTDGRQHVLGGVRGNDAYVVYVTARAGGGSDVDMVSNAGR</sequence>
<keyword evidence="3" id="KW-1185">Reference proteome</keyword>
<feature type="region of interest" description="Disordered" evidence="1">
    <location>
        <begin position="1"/>
        <end position="29"/>
    </location>
</feature>
<dbReference type="EMBL" id="JACONT010000016">
    <property type="protein sequence ID" value="MBC3941795.1"/>
    <property type="molecule type" value="Genomic_DNA"/>
</dbReference>
<dbReference type="Proteomes" id="UP000597613">
    <property type="component" value="Unassembled WGS sequence"/>
</dbReference>